<evidence type="ECO:0000313" key="5">
    <source>
        <dbReference type="EnsemblProtists" id="EKX38035"/>
    </source>
</evidence>
<dbReference type="Gene3D" id="3.40.50.1240">
    <property type="entry name" value="Phosphoglycerate mutase-like"/>
    <property type="match status" value="1"/>
</dbReference>
<dbReference type="EnsemblProtists" id="EKX38035">
    <property type="protein sequence ID" value="EKX38035"/>
    <property type="gene ID" value="GUITHDRAFT_58129"/>
</dbReference>
<dbReference type="Proteomes" id="UP000011087">
    <property type="component" value="Unassembled WGS sequence"/>
</dbReference>
<dbReference type="OMA" id="TIQIWLV"/>
<feature type="binding site" evidence="3">
    <location>
        <begin position="7"/>
        <end position="14"/>
    </location>
    <ligand>
        <name>substrate</name>
    </ligand>
</feature>
<reference evidence="4 6" key="1">
    <citation type="journal article" date="2012" name="Nature">
        <title>Algal genomes reveal evolutionary mosaicism and the fate of nucleomorphs.</title>
        <authorList>
            <consortium name="DOE Joint Genome Institute"/>
            <person name="Curtis B.A."/>
            <person name="Tanifuji G."/>
            <person name="Burki F."/>
            <person name="Gruber A."/>
            <person name="Irimia M."/>
            <person name="Maruyama S."/>
            <person name="Arias M.C."/>
            <person name="Ball S.G."/>
            <person name="Gile G.H."/>
            <person name="Hirakawa Y."/>
            <person name="Hopkins J.F."/>
            <person name="Kuo A."/>
            <person name="Rensing S.A."/>
            <person name="Schmutz J."/>
            <person name="Symeonidi A."/>
            <person name="Elias M."/>
            <person name="Eveleigh R.J."/>
            <person name="Herman E.K."/>
            <person name="Klute M.J."/>
            <person name="Nakayama T."/>
            <person name="Obornik M."/>
            <person name="Reyes-Prieto A."/>
            <person name="Armbrust E.V."/>
            <person name="Aves S.J."/>
            <person name="Beiko R.G."/>
            <person name="Coutinho P."/>
            <person name="Dacks J.B."/>
            <person name="Durnford D.G."/>
            <person name="Fast N.M."/>
            <person name="Green B.R."/>
            <person name="Grisdale C.J."/>
            <person name="Hempel F."/>
            <person name="Henrissat B."/>
            <person name="Hoppner M.P."/>
            <person name="Ishida K."/>
            <person name="Kim E."/>
            <person name="Koreny L."/>
            <person name="Kroth P.G."/>
            <person name="Liu Y."/>
            <person name="Malik S.B."/>
            <person name="Maier U.G."/>
            <person name="McRose D."/>
            <person name="Mock T."/>
            <person name="Neilson J.A."/>
            <person name="Onodera N.T."/>
            <person name="Poole A.M."/>
            <person name="Pritham E.J."/>
            <person name="Richards T.A."/>
            <person name="Rocap G."/>
            <person name="Roy S.W."/>
            <person name="Sarai C."/>
            <person name="Schaack S."/>
            <person name="Shirato S."/>
            <person name="Slamovits C.H."/>
            <person name="Spencer D.F."/>
            <person name="Suzuki S."/>
            <person name="Worden A.Z."/>
            <person name="Zauner S."/>
            <person name="Barry K."/>
            <person name="Bell C."/>
            <person name="Bharti A.K."/>
            <person name="Crow J.A."/>
            <person name="Grimwood J."/>
            <person name="Kramer R."/>
            <person name="Lindquist E."/>
            <person name="Lucas S."/>
            <person name="Salamov A."/>
            <person name="McFadden G.I."/>
            <person name="Lane C.E."/>
            <person name="Keeling P.J."/>
            <person name="Gray M.W."/>
            <person name="Grigoriev I.V."/>
            <person name="Archibald J.M."/>
        </authorList>
    </citation>
    <scope>NUCLEOTIDE SEQUENCE</scope>
    <source>
        <strain evidence="4 6">CCMP2712</strain>
    </source>
</reference>
<dbReference type="InterPro" id="IPR013078">
    <property type="entry name" value="His_Pase_superF_clade-1"/>
</dbReference>
<dbReference type="AlphaFoldDB" id="L1IQD0"/>
<evidence type="ECO:0000256" key="3">
    <source>
        <dbReference type="PIRSR" id="PIRSR613078-2"/>
    </source>
</evidence>
<dbReference type="KEGG" id="gtt:GUITHDRAFT_58129"/>
<gene>
    <name evidence="4" type="ORF">GUITHDRAFT_58129</name>
</gene>
<accession>L1IQD0</accession>
<dbReference type="STRING" id="905079.L1IQD0"/>
<organism evidence="4">
    <name type="scientific">Guillardia theta (strain CCMP2712)</name>
    <name type="common">Cryptophyte</name>
    <dbReference type="NCBI Taxonomy" id="905079"/>
    <lineage>
        <taxon>Eukaryota</taxon>
        <taxon>Cryptophyceae</taxon>
        <taxon>Pyrenomonadales</taxon>
        <taxon>Geminigeraceae</taxon>
        <taxon>Guillardia</taxon>
    </lineage>
</organism>
<evidence type="ECO:0000313" key="6">
    <source>
        <dbReference type="Proteomes" id="UP000011087"/>
    </source>
</evidence>
<evidence type="ECO:0000256" key="1">
    <source>
        <dbReference type="ARBA" id="ARBA00022801"/>
    </source>
</evidence>
<dbReference type="PaxDb" id="55529-EKX38035"/>
<sequence length="165" mass="18376">VRVYIVRHGETEDNKLRIAAGHNAGELSELGKVQAKCLGERLRDEPIDFIFCSDLRRTTQTLELIRQELGKELPTVLEPRLREKHAGSLEGKKLGISERMAKAAGVPLRCFRPPGGESWNDVAQRARGFMKEVLSLCSTSSLHQKSYGLLLVTHGGFIKELVNSL</sequence>
<dbReference type="GO" id="GO:0043456">
    <property type="term" value="P:regulation of pentose-phosphate shunt"/>
    <property type="evidence" value="ECO:0007669"/>
    <property type="project" value="TreeGrafter"/>
</dbReference>
<evidence type="ECO:0000313" key="4">
    <source>
        <dbReference type="EMBL" id="EKX38035.1"/>
    </source>
</evidence>
<name>L1IQD0_GUITC</name>
<dbReference type="GeneID" id="17294828"/>
<dbReference type="InterPro" id="IPR001345">
    <property type="entry name" value="PG/BPGM_mutase_AS"/>
</dbReference>
<dbReference type="EMBL" id="JH993052">
    <property type="protein sequence ID" value="EKX38035.1"/>
    <property type="molecule type" value="Genomic_DNA"/>
</dbReference>
<dbReference type="PROSITE" id="PS00175">
    <property type="entry name" value="PG_MUTASE"/>
    <property type="match status" value="1"/>
</dbReference>
<evidence type="ECO:0008006" key="7">
    <source>
        <dbReference type="Google" id="ProtNLM"/>
    </source>
</evidence>
<dbReference type="GO" id="GO:0004331">
    <property type="term" value="F:fructose-2,6-bisphosphate 2-phosphatase activity"/>
    <property type="evidence" value="ECO:0007669"/>
    <property type="project" value="TreeGrafter"/>
</dbReference>
<dbReference type="InterPro" id="IPR029033">
    <property type="entry name" value="His_PPase_superfam"/>
</dbReference>
<keyword evidence="6" id="KW-1185">Reference proteome</keyword>
<dbReference type="Pfam" id="PF00300">
    <property type="entry name" value="His_Phos_1"/>
    <property type="match status" value="1"/>
</dbReference>
<dbReference type="CDD" id="cd07067">
    <property type="entry name" value="HP_PGM_like"/>
    <property type="match status" value="1"/>
</dbReference>
<dbReference type="GO" id="GO:0045820">
    <property type="term" value="P:negative regulation of glycolytic process"/>
    <property type="evidence" value="ECO:0007669"/>
    <property type="project" value="TreeGrafter"/>
</dbReference>
<feature type="active site" description="Proton donor/acceptor" evidence="2">
    <location>
        <position position="83"/>
    </location>
</feature>
<dbReference type="SUPFAM" id="SSF53254">
    <property type="entry name" value="Phosphoglycerate mutase-like"/>
    <property type="match status" value="1"/>
</dbReference>
<proteinExistence type="predicted"/>
<dbReference type="RefSeq" id="XP_005825015.1">
    <property type="nucleotide sequence ID" value="XM_005824958.1"/>
</dbReference>
<dbReference type="InterPro" id="IPR051695">
    <property type="entry name" value="Phosphoglycerate_Mutase"/>
</dbReference>
<dbReference type="PANTHER" id="PTHR46517">
    <property type="entry name" value="FRUCTOSE-2,6-BISPHOSPHATASE TIGAR"/>
    <property type="match status" value="1"/>
</dbReference>
<evidence type="ECO:0000256" key="2">
    <source>
        <dbReference type="PIRSR" id="PIRSR613078-1"/>
    </source>
</evidence>
<reference evidence="5" key="3">
    <citation type="submission" date="2016-03" db="UniProtKB">
        <authorList>
            <consortium name="EnsemblProtists"/>
        </authorList>
    </citation>
    <scope>IDENTIFICATION</scope>
</reference>
<reference evidence="6" key="2">
    <citation type="submission" date="2012-11" db="EMBL/GenBank/DDBJ databases">
        <authorList>
            <person name="Kuo A."/>
            <person name="Curtis B.A."/>
            <person name="Tanifuji G."/>
            <person name="Burki F."/>
            <person name="Gruber A."/>
            <person name="Irimia M."/>
            <person name="Maruyama S."/>
            <person name="Arias M.C."/>
            <person name="Ball S.G."/>
            <person name="Gile G.H."/>
            <person name="Hirakawa Y."/>
            <person name="Hopkins J.F."/>
            <person name="Rensing S.A."/>
            <person name="Schmutz J."/>
            <person name="Symeonidi A."/>
            <person name="Elias M."/>
            <person name="Eveleigh R.J."/>
            <person name="Herman E.K."/>
            <person name="Klute M.J."/>
            <person name="Nakayama T."/>
            <person name="Obornik M."/>
            <person name="Reyes-Prieto A."/>
            <person name="Armbrust E.V."/>
            <person name="Aves S.J."/>
            <person name="Beiko R.G."/>
            <person name="Coutinho P."/>
            <person name="Dacks J.B."/>
            <person name="Durnford D.G."/>
            <person name="Fast N.M."/>
            <person name="Green B.R."/>
            <person name="Grisdale C."/>
            <person name="Hempe F."/>
            <person name="Henrissat B."/>
            <person name="Hoppner M.P."/>
            <person name="Ishida K.-I."/>
            <person name="Kim E."/>
            <person name="Koreny L."/>
            <person name="Kroth P.G."/>
            <person name="Liu Y."/>
            <person name="Malik S.-B."/>
            <person name="Maier U.G."/>
            <person name="McRose D."/>
            <person name="Mock T."/>
            <person name="Neilson J.A."/>
            <person name="Onodera N.T."/>
            <person name="Poole A.M."/>
            <person name="Pritham E.J."/>
            <person name="Richards T.A."/>
            <person name="Rocap G."/>
            <person name="Roy S.W."/>
            <person name="Sarai C."/>
            <person name="Schaack S."/>
            <person name="Shirato S."/>
            <person name="Slamovits C.H."/>
            <person name="Spencer D.F."/>
            <person name="Suzuki S."/>
            <person name="Worden A.Z."/>
            <person name="Zauner S."/>
            <person name="Barry K."/>
            <person name="Bell C."/>
            <person name="Bharti A.K."/>
            <person name="Crow J.A."/>
            <person name="Grimwood J."/>
            <person name="Kramer R."/>
            <person name="Lindquist E."/>
            <person name="Lucas S."/>
            <person name="Salamov A."/>
            <person name="McFadden G.I."/>
            <person name="Lane C.E."/>
            <person name="Keeling P.J."/>
            <person name="Gray M.W."/>
            <person name="Grigoriev I.V."/>
            <person name="Archibald J.M."/>
        </authorList>
    </citation>
    <scope>NUCLEOTIDE SEQUENCE</scope>
    <source>
        <strain evidence="6">CCMP2712</strain>
    </source>
</reference>
<feature type="binding site" evidence="3">
    <location>
        <position position="57"/>
    </location>
    <ligand>
        <name>substrate</name>
    </ligand>
</feature>
<dbReference type="HOGENOM" id="CLU_033323_9_4_1"/>
<feature type="non-terminal residue" evidence="4">
    <location>
        <position position="165"/>
    </location>
</feature>
<dbReference type="eggNOG" id="KOG0235">
    <property type="taxonomic scope" value="Eukaryota"/>
</dbReference>
<dbReference type="OrthoDB" id="291431at2759"/>
<feature type="active site" description="Tele-phosphohistidine intermediate" evidence="2">
    <location>
        <position position="8"/>
    </location>
</feature>
<feature type="non-terminal residue" evidence="4">
    <location>
        <position position="1"/>
    </location>
</feature>
<keyword evidence="1" id="KW-0378">Hydrolase</keyword>
<dbReference type="GO" id="GO:0005829">
    <property type="term" value="C:cytosol"/>
    <property type="evidence" value="ECO:0007669"/>
    <property type="project" value="TreeGrafter"/>
</dbReference>
<dbReference type="SMART" id="SM00855">
    <property type="entry name" value="PGAM"/>
    <property type="match status" value="1"/>
</dbReference>
<dbReference type="PANTHER" id="PTHR46517:SF1">
    <property type="entry name" value="FRUCTOSE-2,6-BISPHOSPHATASE TIGAR"/>
    <property type="match status" value="1"/>
</dbReference>
<protein>
    <recommendedName>
        <fullName evidence="7">Phosphoglycerate mutase</fullName>
    </recommendedName>
</protein>